<evidence type="ECO:0000259" key="3">
    <source>
        <dbReference type="Pfam" id="PF20160"/>
    </source>
</evidence>
<reference evidence="4 5" key="1">
    <citation type="journal article" date="2023" name="BMC Biotechnol.">
        <title>Vitis rotundifolia cv Carlos genome sequencing.</title>
        <authorList>
            <person name="Huff M."/>
            <person name="Hulse-Kemp A."/>
            <person name="Scheffler B."/>
            <person name="Youngblood R."/>
            <person name="Simpson S."/>
            <person name="Babiker E."/>
            <person name="Staton M."/>
        </authorList>
    </citation>
    <scope>NUCLEOTIDE SEQUENCE [LARGE SCALE GENOMIC DNA]</scope>
    <source>
        <tissue evidence="4">Leaf</tissue>
    </source>
</reference>
<keyword evidence="5" id="KW-1185">Reference proteome</keyword>
<name>A0AA39D9E9_VITRO</name>
<dbReference type="Pfam" id="PF20160">
    <property type="entry name" value="C-JID"/>
    <property type="match status" value="1"/>
</dbReference>
<sequence>MFLYIFMVQGTPGPDNIFDAIVPGSSVPEWFIHQSMGSSVTVELPPHCYNTKLMGLAVCAVFDADPTIDGAYLQFFCHRGGRCYLDEKVFMLPPKKADHVSFGYRSLSRLECCGMRSMWFWE</sequence>
<comment type="caution">
    <text evidence="4">The sequence shown here is derived from an EMBL/GenBank/DDBJ whole genome shotgun (WGS) entry which is preliminary data.</text>
</comment>
<accession>A0AA39D9E9</accession>
<keyword evidence="1" id="KW-0433">Leucine-rich repeat</keyword>
<keyword evidence="2" id="KW-0677">Repeat</keyword>
<organism evidence="4 5">
    <name type="scientific">Vitis rotundifolia</name>
    <name type="common">Muscadine grape</name>
    <dbReference type="NCBI Taxonomy" id="103349"/>
    <lineage>
        <taxon>Eukaryota</taxon>
        <taxon>Viridiplantae</taxon>
        <taxon>Streptophyta</taxon>
        <taxon>Embryophyta</taxon>
        <taxon>Tracheophyta</taxon>
        <taxon>Spermatophyta</taxon>
        <taxon>Magnoliopsida</taxon>
        <taxon>eudicotyledons</taxon>
        <taxon>Gunneridae</taxon>
        <taxon>Pentapetalae</taxon>
        <taxon>rosids</taxon>
        <taxon>Vitales</taxon>
        <taxon>Vitaceae</taxon>
        <taxon>Viteae</taxon>
        <taxon>Vitis</taxon>
    </lineage>
</organism>
<evidence type="ECO:0000313" key="4">
    <source>
        <dbReference type="EMBL" id="KAJ9675881.1"/>
    </source>
</evidence>
<evidence type="ECO:0000256" key="1">
    <source>
        <dbReference type="ARBA" id="ARBA00022614"/>
    </source>
</evidence>
<dbReference type="Proteomes" id="UP001168098">
    <property type="component" value="Unassembled WGS sequence"/>
</dbReference>
<gene>
    <name evidence="4" type="ORF">PVL29_024713</name>
</gene>
<dbReference type="InterPro" id="IPR045344">
    <property type="entry name" value="C-JID"/>
</dbReference>
<dbReference type="EMBL" id="JARBHA010000018">
    <property type="protein sequence ID" value="KAJ9675881.1"/>
    <property type="molecule type" value="Genomic_DNA"/>
</dbReference>
<proteinExistence type="predicted"/>
<dbReference type="AlphaFoldDB" id="A0AA39D9E9"/>
<feature type="domain" description="C-JID" evidence="3">
    <location>
        <begin position="22"/>
        <end position="87"/>
    </location>
</feature>
<protein>
    <recommendedName>
        <fullName evidence="3">C-JID domain-containing protein</fullName>
    </recommendedName>
</protein>
<evidence type="ECO:0000256" key="2">
    <source>
        <dbReference type="ARBA" id="ARBA00022737"/>
    </source>
</evidence>
<evidence type="ECO:0000313" key="5">
    <source>
        <dbReference type="Proteomes" id="UP001168098"/>
    </source>
</evidence>